<evidence type="ECO:0000313" key="1">
    <source>
        <dbReference type="EMBL" id="OIQ81893.1"/>
    </source>
</evidence>
<organism evidence="1">
    <name type="scientific">mine drainage metagenome</name>
    <dbReference type="NCBI Taxonomy" id="410659"/>
    <lineage>
        <taxon>unclassified sequences</taxon>
        <taxon>metagenomes</taxon>
        <taxon>ecological metagenomes</taxon>
    </lineage>
</organism>
<reference evidence="1" key="1">
    <citation type="submission" date="2016-10" db="EMBL/GenBank/DDBJ databases">
        <title>Sequence of Gallionella enrichment culture.</title>
        <authorList>
            <person name="Poehlein A."/>
            <person name="Muehling M."/>
            <person name="Daniel R."/>
        </authorList>
    </citation>
    <scope>NUCLEOTIDE SEQUENCE</scope>
</reference>
<sequence length="164" mass="17234">MMQPRLPRLALTLSALALLGACEQPTDPQAELQKAMTAQTKQAMAAGLGVSNSTVPRKSADFHPVYLGIKTVLLEGDLVDFVVSMKGARSKADVGAYAACAAAQYALIRGYGFARHVRTNVAEEGGIWRGDAVYTISSALPDGLLTIDAEVTVRDCGAQGIPTI</sequence>
<dbReference type="PROSITE" id="PS51257">
    <property type="entry name" value="PROKAR_LIPOPROTEIN"/>
    <property type="match status" value="1"/>
</dbReference>
<dbReference type="EMBL" id="MLJW01000868">
    <property type="protein sequence ID" value="OIQ81893.1"/>
    <property type="molecule type" value="Genomic_DNA"/>
</dbReference>
<evidence type="ECO:0008006" key="2">
    <source>
        <dbReference type="Google" id="ProtNLM"/>
    </source>
</evidence>
<name>A0A1J5R157_9ZZZZ</name>
<comment type="caution">
    <text evidence="1">The sequence shown here is derived from an EMBL/GenBank/DDBJ whole genome shotgun (WGS) entry which is preliminary data.</text>
</comment>
<dbReference type="AlphaFoldDB" id="A0A1J5R157"/>
<protein>
    <recommendedName>
        <fullName evidence="2">Lipoprotein</fullName>
    </recommendedName>
</protein>
<accession>A0A1J5R157</accession>
<proteinExistence type="predicted"/>
<gene>
    <name evidence="1" type="ORF">GALL_363400</name>
</gene>